<gene>
    <name evidence="1" type="ORF">M441DRAFT_369493</name>
</gene>
<evidence type="ECO:0000313" key="1">
    <source>
        <dbReference type="EMBL" id="PTB43284.1"/>
    </source>
</evidence>
<dbReference type="EMBL" id="KZ679259">
    <property type="protein sequence ID" value="PTB43284.1"/>
    <property type="molecule type" value="Genomic_DNA"/>
</dbReference>
<dbReference type="Proteomes" id="UP000240493">
    <property type="component" value="Unassembled WGS sequence"/>
</dbReference>
<dbReference type="AlphaFoldDB" id="A0A2T3ZER1"/>
<proteinExistence type="predicted"/>
<reference evidence="1 2" key="1">
    <citation type="submission" date="2016-07" db="EMBL/GenBank/DDBJ databases">
        <title>Multiple horizontal gene transfer events from other fungi enriched the ability of initially mycotrophic Trichoderma (Ascomycota) to feed on dead plant biomass.</title>
        <authorList>
            <consortium name="DOE Joint Genome Institute"/>
            <person name="Aerts A."/>
            <person name="Atanasova L."/>
            <person name="Chenthamara K."/>
            <person name="Zhang J."/>
            <person name="Grujic M."/>
            <person name="Henrissat B."/>
            <person name="Kuo A."/>
            <person name="Salamov A."/>
            <person name="Lipzen A."/>
            <person name="Labutti K."/>
            <person name="Barry K."/>
            <person name="Miao Y."/>
            <person name="Rahimi M.J."/>
            <person name="Shen Q."/>
            <person name="Grigoriev I.V."/>
            <person name="Kubicek C.P."/>
            <person name="Druzhinina I.S."/>
        </authorList>
    </citation>
    <scope>NUCLEOTIDE SEQUENCE [LARGE SCALE GENOMIC DNA]</scope>
    <source>
        <strain evidence="1 2">CBS 433.97</strain>
    </source>
</reference>
<accession>A0A2T3ZER1</accession>
<evidence type="ECO:0000313" key="2">
    <source>
        <dbReference type="Proteomes" id="UP000240493"/>
    </source>
</evidence>
<name>A0A2T3ZER1_TRIA4</name>
<keyword evidence="2" id="KW-1185">Reference proteome</keyword>
<sequence length="111" mass="13400">MLGYGLSHGSRENQFIWFTALDPSIWPYLASSMLRAMTLSERIYRKIKRAFEKQKENERNKKKKKTNLIQVQTWIEHTYTHIPVYLTHFIYTWTGRGMAISIYPWDWVSRL</sequence>
<organism evidence="1 2">
    <name type="scientific">Trichoderma asperellum (strain ATCC 204424 / CBS 433.97 / NBRC 101777)</name>
    <dbReference type="NCBI Taxonomy" id="1042311"/>
    <lineage>
        <taxon>Eukaryota</taxon>
        <taxon>Fungi</taxon>
        <taxon>Dikarya</taxon>
        <taxon>Ascomycota</taxon>
        <taxon>Pezizomycotina</taxon>
        <taxon>Sordariomycetes</taxon>
        <taxon>Hypocreomycetidae</taxon>
        <taxon>Hypocreales</taxon>
        <taxon>Hypocreaceae</taxon>
        <taxon>Trichoderma</taxon>
    </lineage>
</organism>
<dbReference type="OrthoDB" id="10539820at2759"/>
<protein>
    <submittedName>
        <fullName evidence="1">Uncharacterized protein</fullName>
    </submittedName>
</protein>